<gene>
    <name evidence="1" type="ORF">IE53DRAFT_388936</name>
</gene>
<sequence length="175" mass="19100">MKFTTSFITVALASLALVSANSTNTDDSIVQRDTHESGLTHLGQRDFERKARHQQLSRAMQAEPSADDNEKRDWVSKWGKLTWYAGSQLDNPACGGSRPSDDTMAVAVKKNGGYGKCGETVHIHYGGKMVSAKIVDYCAGCEWGHFDATKGVFKKLAPLSTGVLEGIHFKLFTSD</sequence>
<reference evidence="1 2" key="1">
    <citation type="journal article" date="2018" name="Mol. Biol. Evol.">
        <title>Broad Genomic Sampling Reveals a Smut Pathogenic Ancestry of the Fungal Clade Ustilaginomycotina.</title>
        <authorList>
            <person name="Kijpornyongpan T."/>
            <person name="Mondo S.J."/>
            <person name="Barry K."/>
            <person name="Sandor L."/>
            <person name="Lee J."/>
            <person name="Lipzen A."/>
            <person name="Pangilinan J."/>
            <person name="LaButti K."/>
            <person name="Hainaut M."/>
            <person name="Henrissat B."/>
            <person name="Grigoriev I.V."/>
            <person name="Spatafora J.W."/>
            <person name="Aime M.C."/>
        </authorList>
    </citation>
    <scope>NUCLEOTIDE SEQUENCE [LARGE SCALE GENOMIC DNA]</scope>
    <source>
        <strain evidence="1 2">SA 807</strain>
    </source>
</reference>
<proteinExistence type="predicted"/>
<dbReference type="EMBL" id="KZ820132">
    <property type="protein sequence ID" value="PWN48855.1"/>
    <property type="molecule type" value="Genomic_DNA"/>
</dbReference>
<evidence type="ECO:0000313" key="1">
    <source>
        <dbReference type="EMBL" id="PWN48855.1"/>
    </source>
</evidence>
<dbReference type="Proteomes" id="UP000245626">
    <property type="component" value="Unassembled WGS sequence"/>
</dbReference>
<accession>A0ACD0NSZ1</accession>
<evidence type="ECO:0000313" key="2">
    <source>
        <dbReference type="Proteomes" id="UP000245626"/>
    </source>
</evidence>
<keyword evidence="2" id="KW-1185">Reference proteome</keyword>
<protein>
    <submittedName>
        <fullName evidence="1">Uncharacterized protein</fullName>
    </submittedName>
</protein>
<name>A0ACD0NSZ1_9BASI</name>
<organism evidence="1 2">
    <name type="scientific">Violaceomyces palustris</name>
    <dbReference type="NCBI Taxonomy" id="1673888"/>
    <lineage>
        <taxon>Eukaryota</taxon>
        <taxon>Fungi</taxon>
        <taxon>Dikarya</taxon>
        <taxon>Basidiomycota</taxon>
        <taxon>Ustilaginomycotina</taxon>
        <taxon>Ustilaginomycetes</taxon>
        <taxon>Violaceomycetales</taxon>
        <taxon>Violaceomycetaceae</taxon>
        <taxon>Violaceomyces</taxon>
    </lineage>
</organism>